<reference evidence="6 7" key="1">
    <citation type="submission" date="2019-07" db="EMBL/GenBank/DDBJ databases">
        <title>Finished genome of Venturia effusa.</title>
        <authorList>
            <person name="Young C.A."/>
            <person name="Cox M.P."/>
            <person name="Ganley A.R.D."/>
            <person name="David W.J."/>
        </authorList>
    </citation>
    <scope>NUCLEOTIDE SEQUENCE [LARGE SCALE GENOMIC DNA]</scope>
    <source>
        <strain evidence="7">albino</strain>
    </source>
</reference>
<keyword evidence="7" id="KW-1185">Reference proteome</keyword>
<feature type="repeat" description="RPEL" evidence="4">
    <location>
        <begin position="114"/>
        <end position="139"/>
    </location>
</feature>
<dbReference type="EMBL" id="CP042186">
    <property type="protein sequence ID" value="QDS68718.1"/>
    <property type="molecule type" value="Genomic_DNA"/>
</dbReference>
<proteinExistence type="predicted"/>
<protein>
    <recommendedName>
        <fullName evidence="8">RPEL repeat protein</fullName>
    </recommendedName>
</protein>
<dbReference type="GO" id="GO:0005634">
    <property type="term" value="C:nucleus"/>
    <property type="evidence" value="ECO:0007669"/>
    <property type="project" value="UniProtKB-SubCell"/>
</dbReference>
<dbReference type="AlphaFoldDB" id="A0A517KZB3"/>
<feature type="compositionally biased region" description="Basic and acidic residues" evidence="5">
    <location>
        <begin position="69"/>
        <end position="86"/>
    </location>
</feature>
<feature type="region of interest" description="Disordered" evidence="5">
    <location>
        <begin position="1"/>
        <end position="42"/>
    </location>
</feature>
<evidence type="ECO:0000256" key="3">
    <source>
        <dbReference type="ARBA" id="ARBA00023242"/>
    </source>
</evidence>
<dbReference type="GO" id="GO:0003713">
    <property type="term" value="F:transcription coactivator activity"/>
    <property type="evidence" value="ECO:0007669"/>
    <property type="project" value="TreeGrafter"/>
</dbReference>
<dbReference type="InterPro" id="IPR043451">
    <property type="entry name" value="Myocardin-like"/>
</dbReference>
<sequence length="144" mass="16079">MASTDSLKLVDTTPISPIRGPPERRNSLEKHLQHRPEADDLKARNILLNTDAAPALQAAQHELERQKITDSLKKGLESRPDKDSLVEKNILPGSNAAPALLASQRELERHMRADSLESKLKERPKQEDLIKEGILEADENPLES</sequence>
<dbReference type="PANTHER" id="PTHR22793:SF12">
    <property type="entry name" value="MYOCARDIN-RELATED TRANSCRIPTION FACTOR, ISOFORM H"/>
    <property type="match status" value="1"/>
</dbReference>
<dbReference type="Pfam" id="PF02755">
    <property type="entry name" value="RPEL"/>
    <property type="match status" value="3"/>
</dbReference>
<evidence type="ECO:0000256" key="5">
    <source>
        <dbReference type="SAM" id="MobiDB-lite"/>
    </source>
</evidence>
<evidence type="ECO:0000313" key="6">
    <source>
        <dbReference type="EMBL" id="QDS68718.1"/>
    </source>
</evidence>
<keyword evidence="2" id="KW-0677">Repeat</keyword>
<evidence type="ECO:0008006" key="8">
    <source>
        <dbReference type="Google" id="ProtNLM"/>
    </source>
</evidence>
<feature type="compositionally biased region" description="Basic and acidic residues" evidence="5">
    <location>
        <begin position="21"/>
        <end position="42"/>
    </location>
</feature>
<evidence type="ECO:0000313" key="7">
    <source>
        <dbReference type="Proteomes" id="UP000316270"/>
    </source>
</evidence>
<feature type="region of interest" description="Disordered" evidence="5">
    <location>
        <begin position="69"/>
        <end position="144"/>
    </location>
</feature>
<dbReference type="OrthoDB" id="197676at2759"/>
<keyword evidence="3" id="KW-0539">Nucleus</keyword>
<gene>
    <name evidence="6" type="ORF">FKW77_003985</name>
</gene>
<name>A0A517KZB3_9PEZI</name>
<dbReference type="SMART" id="SM00707">
    <property type="entry name" value="RPEL"/>
    <property type="match status" value="3"/>
</dbReference>
<dbReference type="STRING" id="50376.A0A517KZB3"/>
<accession>A0A517KZB3</accession>
<dbReference type="GO" id="GO:0045944">
    <property type="term" value="P:positive regulation of transcription by RNA polymerase II"/>
    <property type="evidence" value="ECO:0007669"/>
    <property type="project" value="TreeGrafter"/>
</dbReference>
<evidence type="ECO:0000256" key="2">
    <source>
        <dbReference type="ARBA" id="ARBA00022737"/>
    </source>
</evidence>
<dbReference type="Proteomes" id="UP000316270">
    <property type="component" value="Chromosome 2"/>
</dbReference>
<comment type="subcellular location">
    <subcellularLocation>
        <location evidence="1">Nucleus</location>
    </subcellularLocation>
</comment>
<organism evidence="6 7">
    <name type="scientific">Venturia effusa</name>
    <dbReference type="NCBI Taxonomy" id="50376"/>
    <lineage>
        <taxon>Eukaryota</taxon>
        <taxon>Fungi</taxon>
        <taxon>Dikarya</taxon>
        <taxon>Ascomycota</taxon>
        <taxon>Pezizomycotina</taxon>
        <taxon>Dothideomycetes</taxon>
        <taxon>Pleosporomycetidae</taxon>
        <taxon>Venturiales</taxon>
        <taxon>Venturiaceae</taxon>
        <taxon>Venturia</taxon>
    </lineage>
</organism>
<dbReference type="InterPro" id="IPR004018">
    <property type="entry name" value="RPEL_repeat"/>
</dbReference>
<evidence type="ECO:0000256" key="1">
    <source>
        <dbReference type="ARBA" id="ARBA00004123"/>
    </source>
</evidence>
<feature type="repeat" description="RPEL" evidence="4">
    <location>
        <begin position="70"/>
        <end position="95"/>
    </location>
</feature>
<dbReference type="PANTHER" id="PTHR22793">
    <property type="entry name" value="MYOCARDIN-RELATED TRANSCRIPTION FACTOR-RELATED"/>
    <property type="match status" value="1"/>
</dbReference>
<dbReference type="Gene3D" id="6.10.150.10">
    <property type="match status" value="1"/>
</dbReference>
<feature type="compositionally biased region" description="Acidic residues" evidence="5">
    <location>
        <begin position="135"/>
        <end position="144"/>
    </location>
</feature>
<evidence type="ECO:0000256" key="4">
    <source>
        <dbReference type="PROSITE-ProRule" id="PRU00401"/>
    </source>
</evidence>
<feature type="compositionally biased region" description="Basic and acidic residues" evidence="5">
    <location>
        <begin position="105"/>
        <end position="134"/>
    </location>
</feature>
<dbReference type="PROSITE" id="PS51073">
    <property type="entry name" value="RPEL"/>
    <property type="match status" value="2"/>
</dbReference>
<dbReference type="Gene3D" id="6.10.140.2040">
    <property type="match status" value="1"/>
</dbReference>